<protein>
    <submittedName>
        <fullName evidence="1">Gliding motility-associated lipoprotein GldH</fullName>
    </submittedName>
</protein>
<keyword evidence="1" id="KW-0449">Lipoprotein</keyword>
<evidence type="ECO:0000313" key="2">
    <source>
        <dbReference type="Proteomes" id="UP000184480"/>
    </source>
</evidence>
<gene>
    <name evidence="1" type="ORF">SAMN05444362_104208</name>
</gene>
<evidence type="ECO:0000313" key="1">
    <source>
        <dbReference type="EMBL" id="SHF22143.1"/>
    </source>
</evidence>
<proteinExistence type="predicted"/>
<dbReference type="STRING" id="1346286.SAMN05444362_104208"/>
<keyword evidence="2" id="KW-1185">Reference proteome</keyword>
<organism evidence="1 2">
    <name type="scientific">Dysgonomonas macrotermitis</name>
    <dbReference type="NCBI Taxonomy" id="1346286"/>
    <lineage>
        <taxon>Bacteria</taxon>
        <taxon>Pseudomonadati</taxon>
        <taxon>Bacteroidota</taxon>
        <taxon>Bacteroidia</taxon>
        <taxon>Bacteroidales</taxon>
        <taxon>Dysgonomonadaceae</taxon>
        <taxon>Dysgonomonas</taxon>
    </lineage>
</organism>
<dbReference type="Proteomes" id="UP000184480">
    <property type="component" value="Unassembled WGS sequence"/>
</dbReference>
<name>A0A1M4ZVR5_9BACT</name>
<dbReference type="InterPro" id="IPR020018">
    <property type="entry name" value="Motility-assoc_lipoprot_GldH"/>
</dbReference>
<dbReference type="RefSeq" id="WP_062182015.1">
    <property type="nucleotide sequence ID" value="NZ_BBXL01000015.1"/>
</dbReference>
<dbReference type="NCBIfam" id="TIGR03511">
    <property type="entry name" value="GldH_lipo"/>
    <property type="match status" value="1"/>
</dbReference>
<dbReference type="OrthoDB" id="982482at2"/>
<sequence>MKDKVIYITAIIMSLICLSCNQREAYYQFIELPDVKWSRFDTITFEVDSAAVIPGIPYDVNLEIVNTADYEYQNIWLYTKDNFSKRDFIAYEIEYALVDDKGNWHGSGFGSIYQVSVVYKRKLIFDAKRNYTLKIVQGMRDEPLSGIEKIGVKIVPSE</sequence>
<accession>A0A1M4ZVR5</accession>
<dbReference type="AlphaFoldDB" id="A0A1M4ZVR5"/>
<dbReference type="EMBL" id="FQUC01000004">
    <property type="protein sequence ID" value="SHF22143.1"/>
    <property type="molecule type" value="Genomic_DNA"/>
</dbReference>
<dbReference type="Pfam" id="PF14109">
    <property type="entry name" value="GldH_lipo"/>
    <property type="match status" value="1"/>
</dbReference>
<reference evidence="2" key="1">
    <citation type="submission" date="2016-11" db="EMBL/GenBank/DDBJ databases">
        <authorList>
            <person name="Varghese N."/>
            <person name="Submissions S."/>
        </authorList>
    </citation>
    <scope>NUCLEOTIDE SEQUENCE [LARGE SCALE GENOMIC DNA]</scope>
    <source>
        <strain evidence="2">DSM 27370</strain>
    </source>
</reference>